<name>A0A290WZQ7_9BURK</name>
<evidence type="ECO:0000313" key="2">
    <source>
        <dbReference type="EMBL" id="ATD62367.1"/>
    </source>
</evidence>
<reference evidence="2 3" key="1">
    <citation type="submission" date="2017-09" db="EMBL/GenBank/DDBJ databases">
        <title>Complete genome sequence of Janthinobacterium svalbardensis PAMC 27463.</title>
        <authorList>
            <person name="Cho Y.-J."/>
            <person name="Cho A."/>
            <person name="Kim O.-S."/>
            <person name="Lee J.-I."/>
        </authorList>
    </citation>
    <scope>NUCLEOTIDE SEQUENCE [LARGE SCALE GENOMIC DNA]</scope>
    <source>
        <strain evidence="2 3">PAMC 27463</strain>
    </source>
</reference>
<sequence>MRLPLQSPPVSRSARGSINAQANGTHASGMQPSACGPTNTGQGQCFDANGPIGGPKAHNCSACCARRGAIHWQGVNGTFAICH</sequence>
<evidence type="ECO:0000313" key="3">
    <source>
        <dbReference type="Proteomes" id="UP000218437"/>
    </source>
</evidence>
<dbReference type="RefSeq" id="WP_096236733.1">
    <property type="nucleotide sequence ID" value="NZ_CP023422.1"/>
</dbReference>
<gene>
    <name evidence="2" type="ORF">CNX70_21120</name>
</gene>
<dbReference type="Proteomes" id="UP000218437">
    <property type="component" value="Chromosome"/>
</dbReference>
<feature type="region of interest" description="Disordered" evidence="1">
    <location>
        <begin position="1"/>
        <end position="37"/>
    </location>
</feature>
<dbReference type="AlphaFoldDB" id="A0A290WZQ7"/>
<protein>
    <submittedName>
        <fullName evidence="2">Uncharacterized protein</fullName>
    </submittedName>
</protein>
<proteinExistence type="predicted"/>
<keyword evidence="3" id="KW-1185">Reference proteome</keyword>
<organism evidence="2 3">
    <name type="scientific">Janthinobacterium svalbardensis</name>
    <dbReference type="NCBI Taxonomy" id="368607"/>
    <lineage>
        <taxon>Bacteria</taxon>
        <taxon>Pseudomonadati</taxon>
        <taxon>Pseudomonadota</taxon>
        <taxon>Betaproteobacteria</taxon>
        <taxon>Burkholderiales</taxon>
        <taxon>Oxalobacteraceae</taxon>
        <taxon>Janthinobacterium</taxon>
    </lineage>
</organism>
<dbReference type="EMBL" id="CP023422">
    <property type="protein sequence ID" value="ATD62367.1"/>
    <property type="molecule type" value="Genomic_DNA"/>
</dbReference>
<feature type="compositionally biased region" description="Polar residues" evidence="1">
    <location>
        <begin position="8"/>
        <end position="37"/>
    </location>
</feature>
<dbReference type="KEGG" id="jsv:CNX70_21120"/>
<accession>A0A290WZQ7</accession>
<evidence type="ECO:0000256" key="1">
    <source>
        <dbReference type="SAM" id="MobiDB-lite"/>
    </source>
</evidence>